<organism evidence="2 3">
    <name type="scientific">Linum trigynum</name>
    <dbReference type="NCBI Taxonomy" id="586398"/>
    <lineage>
        <taxon>Eukaryota</taxon>
        <taxon>Viridiplantae</taxon>
        <taxon>Streptophyta</taxon>
        <taxon>Embryophyta</taxon>
        <taxon>Tracheophyta</taxon>
        <taxon>Spermatophyta</taxon>
        <taxon>Magnoliopsida</taxon>
        <taxon>eudicotyledons</taxon>
        <taxon>Gunneridae</taxon>
        <taxon>Pentapetalae</taxon>
        <taxon>rosids</taxon>
        <taxon>fabids</taxon>
        <taxon>Malpighiales</taxon>
        <taxon>Linaceae</taxon>
        <taxon>Linum</taxon>
    </lineage>
</organism>
<proteinExistence type="predicted"/>
<reference evidence="2 3" key="1">
    <citation type="submission" date="2024-04" db="EMBL/GenBank/DDBJ databases">
        <authorList>
            <person name="Fracassetti M."/>
        </authorList>
    </citation>
    <scope>NUCLEOTIDE SEQUENCE [LARGE SCALE GENOMIC DNA]</scope>
</reference>
<keyword evidence="3" id="KW-1185">Reference proteome</keyword>
<dbReference type="Proteomes" id="UP001497516">
    <property type="component" value="Chromosome 2"/>
</dbReference>
<sequence length="110" mass="12229">MRNKRIKVILGLGDFGGDFFGTVEMVPAGREKRSDFGVWGAEVKGDKKRRVSRAEEDDEESSVIEQRKTKNLVEFPTHVWRSHPSRVDGLADSPRLVTATPTPAATASFN</sequence>
<accession>A0AAV2D892</accession>
<gene>
    <name evidence="2" type="ORF">LTRI10_LOCUS11681</name>
</gene>
<feature type="compositionally biased region" description="Low complexity" evidence="1">
    <location>
        <begin position="98"/>
        <end position="110"/>
    </location>
</feature>
<dbReference type="AlphaFoldDB" id="A0AAV2D892"/>
<feature type="region of interest" description="Disordered" evidence="1">
    <location>
        <begin position="90"/>
        <end position="110"/>
    </location>
</feature>
<evidence type="ECO:0000256" key="1">
    <source>
        <dbReference type="SAM" id="MobiDB-lite"/>
    </source>
</evidence>
<name>A0AAV2D892_9ROSI</name>
<evidence type="ECO:0000313" key="3">
    <source>
        <dbReference type="Proteomes" id="UP001497516"/>
    </source>
</evidence>
<dbReference type="EMBL" id="OZ034815">
    <property type="protein sequence ID" value="CAL1368665.1"/>
    <property type="molecule type" value="Genomic_DNA"/>
</dbReference>
<protein>
    <submittedName>
        <fullName evidence="2">Uncharacterized protein</fullName>
    </submittedName>
</protein>
<evidence type="ECO:0000313" key="2">
    <source>
        <dbReference type="EMBL" id="CAL1368665.1"/>
    </source>
</evidence>